<gene>
    <name evidence="6" type="ORF">BE08_01710</name>
</gene>
<evidence type="ECO:0000259" key="5">
    <source>
        <dbReference type="PROSITE" id="PS01124"/>
    </source>
</evidence>
<dbReference type="SMART" id="SM00342">
    <property type="entry name" value="HTH_ARAC"/>
    <property type="match status" value="1"/>
</dbReference>
<dbReference type="InterPro" id="IPR018060">
    <property type="entry name" value="HTH_AraC"/>
</dbReference>
<evidence type="ECO:0000256" key="4">
    <source>
        <dbReference type="SAM" id="MobiDB-lite"/>
    </source>
</evidence>
<sequence length="305" mass="32810">MAGDVIVGHDVHVLYVRHVPGPPLSAHVAELWYLSAAPPRAAERILPSGTLQLIVNLDADELRVHDGPTLRRHAGAAVVGAYQSAFGVDTRAHVSMVGVHFRPGGAWPFLGAPPGALTDAHVDLADLWGPRAAELRDRLCAAPEPRARFALLERALLDRLSSARPGHPLVPRAIAALEGGERRVADVAAMLGISHRRLVDVFTAETGLAPKAFARITRFRRALSRAERERDPDWARLAAASGFCDQSHLIREFVALSGDSPTALIARSSRERVSLHHVAVAASAAPDGARGRGRRHARPRAVLTR</sequence>
<dbReference type="AlphaFoldDB" id="A0A150P2R5"/>
<dbReference type="EMBL" id="JELY01003319">
    <property type="protein sequence ID" value="KYF49771.1"/>
    <property type="molecule type" value="Genomic_DNA"/>
</dbReference>
<organism evidence="6 7">
    <name type="scientific">Sorangium cellulosum</name>
    <name type="common">Polyangium cellulosum</name>
    <dbReference type="NCBI Taxonomy" id="56"/>
    <lineage>
        <taxon>Bacteria</taxon>
        <taxon>Pseudomonadati</taxon>
        <taxon>Myxococcota</taxon>
        <taxon>Polyangia</taxon>
        <taxon>Polyangiales</taxon>
        <taxon>Polyangiaceae</taxon>
        <taxon>Sorangium</taxon>
    </lineage>
</organism>
<comment type="caution">
    <text evidence="6">The sequence shown here is derived from an EMBL/GenBank/DDBJ whole genome shotgun (WGS) entry which is preliminary data.</text>
</comment>
<feature type="region of interest" description="Disordered" evidence="4">
    <location>
        <begin position="284"/>
        <end position="305"/>
    </location>
</feature>
<keyword evidence="1" id="KW-0805">Transcription regulation</keyword>
<dbReference type="Gene3D" id="1.10.10.60">
    <property type="entry name" value="Homeodomain-like"/>
    <property type="match status" value="1"/>
</dbReference>
<evidence type="ECO:0000256" key="2">
    <source>
        <dbReference type="ARBA" id="ARBA00023125"/>
    </source>
</evidence>
<feature type="domain" description="HTH araC/xylS-type" evidence="5">
    <location>
        <begin position="183"/>
        <end position="267"/>
    </location>
</feature>
<protein>
    <submittedName>
        <fullName evidence="6">AraC family transcriptional regulator</fullName>
    </submittedName>
</protein>
<name>A0A150P2R5_SORCE</name>
<dbReference type="PANTHER" id="PTHR46796">
    <property type="entry name" value="HTH-TYPE TRANSCRIPTIONAL ACTIVATOR RHAS-RELATED"/>
    <property type="match status" value="1"/>
</dbReference>
<dbReference type="GO" id="GO:0003700">
    <property type="term" value="F:DNA-binding transcription factor activity"/>
    <property type="evidence" value="ECO:0007669"/>
    <property type="project" value="InterPro"/>
</dbReference>
<dbReference type="InterPro" id="IPR046532">
    <property type="entry name" value="DUF6597"/>
</dbReference>
<evidence type="ECO:0000256" key="3">
    <source>
        <dbReference type="ARBA" id="ARBA00023163"/>
    </source>
</evidence>
<proteinExistence type="predicted"/>
<dbReference type="Proteomes" id="UP000075420">
    <property type="component" value="Unassembled WGS sequence"/>
</dbReference>
<dbReference type="GO" id="GO:0043565">
    <property type="term" value="F:sequence-specific DNA binding"/>
    <property type="evidence" value="ECO:0007669"/>
    <property type="project" value="InterPro"/>
</dbReference>
<dbReference type="PROSITE" id="PS01124">
    <property type="entry name" value="HTH_ARAC_FAMILY_2"/>
    <property type="match status" value="1"/>
</dbReference>
<reference evidence="6 7" key="1">
    <citation type="submission" date="2014-02" db="EMBL/GenBank/DDBJ databases">
        <title>The small core and large imbalanced accessory genome model reveals a collaborative survival strategy of Sorangium cellulosum strains in nature.</title>
        <authorList>
            <person name="Han K."/>
            <person name="Peng R."/>
            <person name="Blom J."/>
            <person name="Li Y.-Z."/>
        </authorList>
    </citation>
    <scope>NUCLEOTIDE SEQUENCE [LARGE SCALE GENOMIC DNA]</scope>
    <source>
        <strain evidence="6 7">So0157-25</strain>
    </source>
</reference>
<evidence type="ECO:0000313" key="6">
    <source>
        <dbReference type="EMBL" id="KYF49771.1"/>
    </source>
</evidence>
<dbReference type="Pfam" id="PF12833">
    <property type="entry name" value="HTH_18"/>
    <property type="match status" value="1"/>
</dbReference>
<accession>A0A150P2R5</accession>
<evidence type="ECO:0000313" key="7">
    <source>
        <dbReference type="Proteomes" id="UP000075420"/>
    </source>
</evidence>
<keyword evidence="2" id="KW-0238">DNA-binding</keyword>
<keyword evidence="3" id="KW-0804">Transcription</keyword>
<dbReference type="Pfam" id="PF20240">
    <property type="entry name" value="DUF6597"/>
    <property type="match status" value="1"/>
</dbReference>
<dbReference type="InterPro" id="IPR050204">
    <property type="entry name" value="AraC_XylS_family_regulators"/>
</dbReference>
<dbReference type="PANTHER" id="PTHR46796:SF15">
    <property type="entry name" value="BLL1074 PROTEIN"/>
    <property type="match status" value="1"/>
</dbReference>
<evidence type="ECO:0000256" key="1">
    <source>
        <dbReference type="ARBA" id="ARBA00023015"/>
    </source>
</evidence>